<name>A0ABS5FWQ9_9BRAD</name>
<dbReference type="PANTHER" id="PTHR46796">
    <property type="entry name" value="HTH-TYPE TRANSCRIPTIONAL ACTIVATOR RHAS-RELATED"/>
    <property type="match status" value="1"/>
</dbReference>
<dbReference type="PANTHER" id="PTHR46796:SF14">
    <property type="entry name" value="TRANSCRIPTIONAL REGULATORY PROTEIN"/>
    <property type="match status" value="1"/>
</dbReference>
<evidence type="ECO:0000256" key="2">
    <source>
        <dbReference type="ARBA" id="ARBA00023125"/>
    </source>
</evidence>
<dbReference type="EMBL" id="JAFCJH010000067">
    <property type="protein sequence ID" value="MBR0800994.1"/>
    <property type="molecule type" value="Genomic_DNA"/>
</dbReference>
<dbReference type="InterPro" id="IPR050204">
    <property type="entry name" value="AraC_XylS_family_regulators"/>
</dbReference>
<keyword evidence="6" id="KW-1185">Reference proteome</keyword>
<reference evidence="6" key="1">
    <citation type="journal article" date="2021" name="ISME J.">
        <title>Evolutionary origin and ecological implication of a unique nif island in free-living Bradyrhizobium lineages.</title>
        <authorList>
            <person name="Tao J."/>
        </authorList>
    </citation>
    <scope>NUCLEOTIDE SEQUENCE [LARGE SCALE GENOMIC DNA]</scope>
    <source>
        <strain evidence="6">SZCCT0434</strain>
    </source>
</reference>
<gene>
    <name evidence="5" type="ORF">JQ615_37110</name>
</gene>
<comment type="caution">
    <text evidence="5">The sequence shown here is derived from an EMBL/GenBank/DDBJ whole genome shotgun (WGS) entry which is preliminary data.</text>
</comment>
<sequence>MTGLSSGGSRLLNPEQRMAMVPVTCAAHSGGFGWRGMRVEDYPDLPPSDIRCAGMNAHLLVYHTRALDGEFHHECADRTTRTRLRSGELSFIPARADNRWLFGEGRPCAIHVMIDEDLFTRNVAQDGCNSPRDLRDDFQFTSPELQALVRLFALELANGGLNGPLYVEALGAALSHRIMREFGAPPPATNQGGPALDRAIELIHQEYYRAIGLDELAGLTGLSRAQFIRRFRAAFGKAPHAYLIDYRIAIARQRLRMPKPVSLVDLALELGFADQSHFHRHFRALTGASPAAFRRSRLT</sequence>
<dbReference type="InterPro" id="IPR020449">
    <property type="entry name" value="Tscrpt_reg_AraC-type_HTH"/>
</dbReference>
<keyword evidence="3" id="KW-0804">Transcription</keyword>
<dbReference type="PROSITE" id="PS00041">
    <property type="entry name" value="HTH_ARAC_FAMILY_1"/>
    <property type="match status" value="1"/>
</dbReference>
<evidence type="ECO:0000259" key="4">
    <source>
        <dbReference type="PROSITE" id="PS01124"/>
    </source>
</evidence>
<dbReference type="SMART" id="SM00342">
    <property type="entry name" value="HTH_ARAC"/>
    <property type="match status" value="1"/>
</dbReference>
<keyword evidence="2" id="KW-0238">DNA-binding</keyword>
<evidence type="ECO:0000313" key="5">
    <source>
        <dbReference type="EMBL" id="MBR0800994.1"/>
    </source>
</evidence>
<evidence type="ECO:0000256" key="3">
    <source>
        <dbReference type="ARBA" id="ARBA00023163"/>
    </source>
</evidence>
<proteinExistence type="predicted"/>
<dbReference type="PRINTS" id="PR00032">
    <property type="entry name" value="HTHARAC"/>
</dbReference>
<dbReference type="InterPro" id="IPR018060">
    <property type="entry name" value="HTH_AraC"/>
</dbReference>
<dbReference type="SUPFAM" id="SSF46689">
    <property type="entry name" value="Homeodomain-like"/>
    <property type="match status" value="2"/>
</dbReference>
<dbReference type="Proteomes" id="UP001315278">
    <property type="component" value="Unassembled WGS sequence"/>
</dbReference>
<dbReference type="PROSITE" id="PS01124">
    <property type="entry name" value="HTH_ARAC_FAMILY_2"/>
    <property type="match status" value="1"/>
</dbReference>
<keyword evidence="1" id="KW-0805">Transcription regulation</keyword>
<organism evidence="5 6">
    <name type="scientific">Bradyrhizobium jicamae</name>
    <dbReference type="NCBI Taxonomy" id="280332"/>
    <lineage>
        <taxon>Bacteria</taxon>
        <taxon>Pseudomonadati</taxon>
        <taxon>Pseudomonadota</taxon>
        <taxon>Alphaproteobacteria</taxon>
        <taxon>Hyphomicrobiales</taxon>
        <taxon>Nitrobacteraceae</taxon>
        <taxon>Bradyrhizobium</taxon>
    </lineage>
</organism>
<dbReference type="InterPro" id="IPR009057">
    <property type="entry name" value="Homeodomain-like_sf"/>
</dbReference>
<feature type="domain" description="HTH araC/xylS-type" evidence="4">
    <location>
        <begin position="197"/>
        <end position="296"/>
    </location>
</feature>
<dbReference type="Pfam" id="PF12833">
    <property type="entry name" value="HTH_18"/>
    <property type="match status" value="1"/>
</dbReference>
<dbReference type="InterPro" id="IPR018062">
    <property type="entry name" value="HTH_AraC-typ_CS"/>
</dbReference>
<protein>
    <submittedName>
        <fullName evidence="5">Helix-turn-helix transcriptional regulator</fullName>
    </submittedName>
</protein>
<dbReference type="Gene3D" id="1.10.10.60">
    <property type="entry name" value="Homeodomain-like"/>
    <property type="match status" value="1"/>
</dbReference>
<evidence type="ECO:0000313" key="6">
    <source>
        <dbReference type="Proteomes" id="UP001315278"/>
    </source>
</evidence>
<dbReference type="RefSeq" id="WP_212495177.1">
    <property type="nucleotide sequence ID" value="NZ_JAFCJH010000067.1"/>
</dbReference>
<evidence type="ECO:0000256" key="1">
    <source>
        <dbReference type="ARBA" id="ARBA00023015"/>
    </source>
</evidence>
<accession>A0ABS5FWQ9</accession>